<keyword evidence="2" id="KW-0805">Transcription regulation</keyword>
<dbReference type="FunFam" id="3.40.190.290:FF:000001">
    <property type="entry name" value="Transcriptional regulator, LysR family"/>
    <property type="match status" value="1"/>
</dbReference>
<proteinExistence type="inferred from homology"/>
<keyword evidence="3" id="KW-0238">DNA-binding</keyword>
<dbReference type="AlphaFoldDB" id="A0A1E5C4S0"/>
<evidence type="ECO:0000256" key="2">
    <source>
        <dbReference type="ARBA" id="ARBA00023015"/>
    </source>
</evidence>
<protein>
    <submittedName>
        <fullName evidence="7">LysR family transcriptional regulator</fullName>
    </submittedName>
</protein>
<evidence type="ECO:0000259" key="6">
    <source>
        <dbReference type="PROSITE" id="PS50931"/>
    </source>
</evidence>
<dbReference type="Proteomes" id="UP000095039">
    <property type="component" value="Unassembled WGS sequence"/>
</dbReference>
<dbReference type="InterPro" id="IPR036390">
    <property type="entry name" value="WH_DNA-bd_sf"/>
</dbReference>
<dbReference type="SUPFAM" id="SSF46785">
    <property type="entry name" value="Winged helix' DNA-binding domain"/>
    <property type="match status" value="1"/>
</dbReference>
<feature type="compositionally biased region" description="Basic and acidic residues" evidence="5">
    <location>
        <begin position="304"/>
        <end position="315"/>
    </location>
</feature>
<sequence>MNRWSGVEEFVEVVNSGSFTAAARKLGVSTSHVSRRIDALESRLSTRLLYRTTRQITLTEVGKTYFEHCNDLIEAFGEAEALVTQMQTEPVGTLKITSPSVFGEKYIAPLTNDFIKVYPKLSVEFHFTNDVIDMVHDGYDLAIRTGDLKDSTLMAKKLAPRKLHVCASPAYIKEFGIPNDLEELHQHNCLVGLADSWAFQDNGVMIQFKPKGRWHGNSGSAVLDATLRGLGLAQLPDYYVNQKLRSGELVEILVEYRAPDSAVWAVYPFNRNLSAKVRLFVDFLSDHFSTHLPWADEEVDDSGDDHNDDERQAAN</sequence>
<dbReference type="PANTHER" id="PTHR30537:SF10">
    <property type="entry name" value="TRANSCRIPTIONAL REGULATOR-RELATED"/>
    <property type="match status" value="1"/>
</dbReference>
<dbReference type="PROSITE" id="PS50931">
    <property type="entry name" value="HTH_LYSR"/>
    <property type="match status" value="1"/>
</dbReference>
<keyword evidence="4" id="KW-0804">Transcription</keyword>
<dbReference type="SUPFAM" id="SSF53850">
    <property type="entry name" value="Periplasmic binding protein-like II"/>
    <property type="match status" value="1"/>
</dbReference>
<feature type="domain" description="HTH lysR-type" evidence="6">
    <location>
        <begin position="10"/>
        <end position="59"/>
    </location>
</feature>
<dbReference type="InterPro" id="IPR058163">
    <property type="entry name" value="LysR-type_TF_proteobact-type"/>
</dbReference>
<dbReference type="EMBL" id="AJWN02000065">
    <property type="protein sequence ID" value="OEE60508.1"/>
    <property type="molecule type" value="Genomic_DNA"/>
</dbReference>
<evidence type="ECO:0000256" key="1">
    <source>
        <dbReference type="ARBA" id="ARBA00009437"/>
    </source>
</evidence>
<evidence type="ECO:0000313" key="7">
    <source>
        <dbReference type="EMBL" id="OEE60508.1"/>
    </source>
</evidence>
<organism evidence="7 8">
    <name type="scientific">Enterovibrio norvegicus FF-454</name>
    <dbReference type="NCBI Taxonomy" id="1185651"/>
    <lineage>
        <taxon>Bacteria</taxon>
        <taxon>Pseudomonadati</taxon>
        <taxon>Pseudomonadota</taxon>
        <taxon>Gammaproteobacteria</taxon>
        <taxon>Vibrionales</taxon>
        <taxon>Vibrionaceae</taxon>
        <taxon>Enterovibrio</taxon>
    </lineage>
</organism>
<keyword evidence="8" id="KW-1185">Reference proteome</keyword>
<name>A0A1E5C4S0_9GAMM</name>
<dbReference type="Gene3D" id="3.40.190.290">
    <property type="match status" value="1"/>
</dbReference>
<dbReference type="InterPro" id="IPR000847">
    <property type="entry name" value="LysR_HTH_N"/>
</dbReference>
<dbReference type="InterPro" id="IPR036388">
    <property type="entry name" value="WH-like_DNA-bd_sf"/>
</dbReference>
<dbReference type="Gene3D" id="1.10.10.10">
    <property type="entry name" value="Winged helix-like DNA-binding domain superfamily/Winged helix DNA-binding domain"/>
    <property type="match status" value="1"/>
</dbReference>
<evidence type="ECO:0000256" key="5">
    <source>
        <dbReference type="SAM" id="MobiDB-lite"/>
    </source>
</evidence>
<evidence type="ECO:0000256" key="3">
    <source>
        <dbReference type="ARBA" id="ARBA00023125"/>
    </source>
</evidence>
<gene>
    <name evidence="7" type="ORF">A1OK_11190</name>
</gene>
<dbReference type="InterPro" id="IPR005119">
    <property type="entry name" value="LysR_subst-bd"/>
</dbReference>
<comment type="caution">
    <text evidence="7">The sequence shown here is derived from an EMBL/GenBank/DDBJ whole genome shotgun (WGS) entry which is preliminary data.</text>
</comment>
<dbReference type="GO" id="GO:0006351">
    <property type="term" value="P:DNA-templated transcription"/>
    <property type="evidence" value="ECO:0007669"/>
    <property type="project" value="TreeGrafter"/>
</dbReference>
<dbReference type="PANTHER" id="PTHR30537">
    <property type="entry name" value="HTH-TYPE TRANSCRIPTIONAL REGULATOR"/>
    <property type="match status" value="1"/>
</dbReference>
<evidence type="ECO:0000256" key="4">
    <source>
        <dbReference type="ARBA" id="ARBA00023163"/>
    </source>
</evidence>
<comment type="similarity">
    <text evidence="1">Belongs to the LysR transcriptional regulatory family.</text>
</comment>
<dbReference type="GO" id="GO:0043565">
    <property type="term" value="F:sequence-specific DNA binding"/>
    <property type="evidence" value="ECO:0007669"/>
    <property type="project" value="TreeGrafter"/>
</dbReference>
<dbReference type="RefSeq" id="WP_016959053.1">
    <property type="nucleotide sequence ID" value="NZ_AJWN02000065.1"/>
</dbReference>
<dbReference type="Pfam" id="PF03466">
    <property type="entry name" value="LysR_substrate"/>
    <property type="match status" value="1"/>
</dbReference>
<accession>A0A1E5C4S0</accession>
<dbReference type="FunFam" id="1.10.10.10:FF:000001">
    <property type="entry name" value="LysR family transcriptional regulator"/>
    <property type="match status" value="1"/>
</dbReference>
<reference evidence="7 8" key="1">
    <citation type="journal article" date="2012" name="Science">
        <title>Ecological populations of bacteria act as socially cohesive units of antibiotic production and resistance.</title>
        <authorList>
            <person name="Cordero O.X."/>
            <person name="Wildschutte H."/>
            <person name="Kirkup B."/>
            <person name="Proehl S."/>
            <person name="Ngo L."/>
            <person name="Hussain F."/>
            <person name="Le Roux F."/>
            <person name="Mincer T."/>
            <person name="Polz M.F."/>
        </authorList>
    </citation>
    <scope>NUCLEOTIDE SEQUENCE [LARGE SCALE GENOMIC DNA]</scope>
    <source>
        <strain evidence="7 8">FF-454</strain>
    </source>
</reference>
<dbReference type="GO" id="GO:0003700">
    <property type="term" value="F:DNA-binding transcription factor activity"/>
    <property type="evidence" value="ECO:0007669"/>
    <property type="project" value="InterPro"/>
</dbReference>
<evidence type="ECO:0000313" key="8">
    <source>
        <dbReference type="Proteomes" id="UP000095039"/>
    </source>
</evidence>
<feature type="region of interest" description="Disordered" evidence="5">
    <location>
        <begin position="296"/>
        <end position="315"/>
    </location>
</feature>
<dbReference type="Pfam" id="PF00126">
    <property type="entry name" value="HTH_1"/>
    <property type="match status" value="1"/>
</dbReference>